<dbReference type="InterPro" id="IPR001466">
    <property type="entry name" value="Beta-lactam-related"/>
</dbReference>
<feature type="transmembrane region" description="Helical" evidence="3">
    <location>
        <begin position="458"/>
        <end position="483"/>
    </location>
</feature>
<dbReference type="Pfam" id="PF00144">
    <property type="entry name" value="Beta-lactamase"/>
    <property type="match status" value="1"/>
</dbReference>
<protein>
    <submittedName>
        <fullName evidence="5">CubicO group peptidase (Beta-lactamase class C family)</fullName>
    </submittedName>
</protein>
<dbReference type="PANTHER" id="PTHR46825">
    <property type="entry name" value="D-ALANYL-D-ALANINE-CARBOXYPEPTIDASE/ENDOPEPTIDASE AMPH"/>
    <property type="match status" value="1"/>
</dbReference>
<evidence type="ECO:0000256" key="3">
    <source>
        <dbReference type="SAM" id="Phobius"/>
    </source>
</evidence>
<comment type="subcellular location">
    <subcellularLocation>
        <location evidence="1">Membrane</location>
    </subcellularLocation>
</comment>
<comment type="caution">
    <text evidence="5">The sequence shown here is derived from an EMBL/GenBank/DDBJ whole genome shotgun (WGS) entry which is preliminary data.</text>
</comment>
<keyword evidence="3" id="KW-0812">Transmembrane</keyword>
<proteinExistence type="predicted"/>
<feature type="domain" description="Beta-lactamase-related" evidence="4">
    <location>
        <begin position="55"/>
        <end position="353"/>
    </location>
</feature>
<name>A0ABS4X3B9_9MICO</name>
<accession>A0ABS4X3B9</accession>
<dbReference type="Gene3D" id="3.40.710.10">
    <property type="entry name" value="DD-peptidase/beta-lactamase superfamily"/>
    <property type="match status" value="1"/>
</dbReference>
<evidence type="ECO:0000259" key="4">
    <source>
        <dbReference type="Pfam" id="PF00144"/>
    </source>
</evidence>
<reference evidence="5 6" key="1">
    <citation type="submission" date="2021-03" db="EMBL/GenBank/DDBJ databases">
        <title>Sequencing the genomes of 1000 actinobacteria strains.</title>
        <authorList>
            <person name="Klenk H.-P."/>
        </authorList>
    </citation>
    <scope>NUCLEOTIDE SEQUENCE [LARGE SCALE GENOMIC DNA]</scope>
    <source>
        <strain evidence="5 6">DSM 14566</strain>
    </source>
</reference>
<keyword evidence="2 3" id="KW-0472">Membrane</keyword>
<keyword evidence="6" id="KW-1185">Reference proteome</keyword>
<keyword evidence="3" id="KW-1133">Transmembrane helix</keyword>
<dbReference type="Proteomes" id="UP001519290">
    <property type="component" value="Unassembled WGS sequence"/>
</dbReference>
<dbReference type="InterPro" id="IPR050491">
    <property type="entry name" value="AmpC-like"/>
</dbReference>
<gene>
    <name evidence="5" type="ORF">JOF43_002949</name>
</gene>
<feature type="transmembrane region" description="Helical" evidence="3">
    <location>
        <begin position="425"/>
        <end position="446"/>
    </location>
</feature>
<feature type="transmembrane region" description="Helical" evidence="3">
    <location>
        <begin position="383"/>
        <end position="404"/>
    </location>
</feature>
<evidence type="ECO:0000256" key="2">
    <source>
        <dbReference type="ARBA" id="ARBA00023136"/>
    </source>
</evidence>
<dbReference type="EMBL" id="JAGIOD010000002">
    <property type="protein sequence ID" value="MBP2382960.1"/>
    <property type="molecule type" value="Genomic_DNA"/>
</dbReference>
<dbReference type="RefSeq" id="WP_209903463.1">
    <property type="nucleotide sequence ID" value="NZ_BAAAJW010000023.1"/>
</dbReference>
<evidence type="ECO:0000256" key="1">
    <source>
        <dbReference type="ARBA" id="ARBA00004370"/>
    </source>
</evidence>
<evidence type="ECO:0000313" key="5">
    <source>
        <dbReference type="EMBL" id="MBP2382960.1"/>
    </source>
</evidence>
<dbReference type="SUPFAM" id="SSF56601">
    <property type="entry name" value="beta-lactamase/transpeptidase-like"/>
    <property type="match status" value="1"/>
</dbReference>
<sequence length="492" mass="52167">MHLIAGPYRQLSLVRRILVLSIVIACLLGTSMLAAPRVEADPGARDYDAAAAEHFVSSYAERNGLAGAAYVVVEDGDVVTTGAAGDVQPDTPMSIGSLSKSFTAFSVLQQVDRGKIELDASITDYLPNFSVLGADPSRITVRMLLDHTSGLPNPLVLEPTGTLAGDVAGIADLSSASTPGTSYLYSNLNYRTLALLVQTVSGEPFDKYLDRHIFTPLGMDHTTSVLTVSDRQGLDGGSVSAYGFAVHLPELKASVGGAGGVISTAEDMGSWLAVQQAGGITADGTRLLSTDLVEQSHEKQPHAGTYAMGWQHTSTTDPARIGHDGELTKYSARQDLVPSNGYATAVLLNTFTPTISHPFEISTGLIDISEGHTPSVRAPTSTIIDLAIAVATLLVAALGMRGIMRARVWARERRSHRWWRRLLRLLPQAVMPALAAFVFFGLTAGARNPATPLDAFALWPAATTFILIAGIVGTFLITARLVAFCSSHSKES</sequence>
<dbReference type="InterPro" id="IPR012338">
    <property type="entry name" value="Beta-lactam/transpept-like"/>
</dbReference>
<dbReference type="PANTHER" id="PTHR46825:SF11">
    <property type="entry name" value="PENICILLIN-BINDING PROTEIN 4"/>
    <property type="match status" value="1"/>
</dbReference>
<evidence type="ECO:0000313" key="6">
    <source>
        <dbReference type="Proteomes" id="UP001519290"/>
    </source>
</evidence>
<organism evidence="5 6">
    <name type="scientific">Brachybacterium sacelli</name>
    <dbReference type="NCBI Taxonomy" id="173364"/>
    <lineage>
        <taxon>Bacteria</taxon>
        <taxon>Bacillati</taxon>
        <taxon>Actinomycetota</taxon>
        <taxon>Actinomycetes</taxon>
        <taxon>Micrococcales</taxon>
        <taxon>Dermabacteraceae</taxon>
        <taxon>Brachybacterium</taxon>
    </lineage>
</organism>